<dbReference type="PANTHER" id="PTHR12121">
    <property type="entry name" value="CARBON CATABOLITE REPRESSOR PROTEIN 4"/>
    <property type="match status" value="1"/>
</dbReference>
<comment type="caution">
    <text evidence="3">The sequence shown here is derived from an EMBL/GenBank/DDBJ whole genome shotgun (WGS) entry which is preliminary data.</text>
</comment>
<feature type="region of interest" description="Disordered" evidence="1">
    <location>
        <begin position="287"/>
        <end position="481"/>
    </location>
</feature>
<feature type="region of interest" description="Disordered" evidence="1">
    <location>
        <begin position="1"/>
        <end position="214"/>
    </location>
</feature>
<dbReference type="AlphaFoldDB" id="A0AAN8J653"/>
<feature type="compositionally biased region" description="Polar residues" evidence="1">
    <location>
        <begin position="659"/>
        <end position="678"/>
    </location>
</feature>
<organism evidence="3 4">
    <name type="scientific">Patella caerulea</name>
    <name type="common">Rayed Mediterranean limpet</name>
    <dbReference type="NCBI Taxonomy" id="87958"/>
    <lineage>
        <taxon>Eukaryota</taxon>
        <taxon>Metazoa</taxon>
        <taxon>Spiralia</taxon>
        <taxon>Lophotrochozoa</taxon>
        <taxon>Mollusca</taxon>
        <taxon>Gastropoda</taxon>
        <taxon>Patellogastropoda</taxon>
        <taxon>Patelloidea</taxon>
        <taxon>Patellidae</taxon>
        <taxon>Patella</taxon>
    </lineage>
</organism>
<feature type="compositionally biased region" description="Low complexity" evidence="1">
    <location>
        <begin position="22"/>
        <end position="34"/>
    </location>
</feature>
<feature type="compositionally biased region" description="Polar residues" evidence="1">
    <location>
        <begin position="604"/>
        <end position="614"/>
    </location>
</feature>
<feature type="compositionally biased region" description="Basic and acidic residues" evidence="1">
    <location>
        <begin position="79"/>
        <end position="96"/>
    </location>
</feature>
<sequence>MPRLTRNVLNTESPEPTRRSSRASTQASSTSSQATPPPAPRGRSRGKRGATGDAGDGEEKPVDKPETEKSGRGRSQSRKKVENVVDEPKPRGKKEIPQTPKRGRSKTPGGRKGKAAKVEDVQEPEEADEVGDVKEELVLEPEPVEKSRRGTKAKAPVEDSPQPPVTPSPTGRGRRGRPSKGGSPATSTSPAKTSSKRGRKSDAQPETDISVPEVVAPVTKAEEVVVVKKVEEVVTVTKTDISVPEVVAPVTKAEEVVVVKKVEEVVTVTKTEAVVTVTKTEEVVAVTKVEEESSGPDMSKTSTPSESSETHQTILQSEQKKSSSPAKKPDLPLTEKEHMPHPFVEPITPESETAEPEPTLPSPAIEDVSPMETEPVVLVPAPVPATTAQADQTQSSGGTKRKLEETDGDEVDEPSSKRQNIVSEDQSNEAMPAMTTDVEMSEAAPIKPDVNTLIKPDDRTSAIPTQSEPVSQSSSQTSEAEAKIDVEDFVIISHADVPPANSQEIQKSLPNSQVESTVSVPVKTPVARVSSASEVSTSEAEAAPSLPVKSASTEVAVSSQMDFPSIATSQNPMVEDVSPVESSMDSNIGSYGDDKEAVAPQASAADSNVSSQSAEVDINTRLEPVTDSNANEAIPQQTNSYNCQPVSQTVVSQSEPVTSSQATSNGVNNTTNLSTSPKKTIDHFEPKLTPTSAFLSNYSSDIFHRHYLSNPALTSPVDKSRQFSLVSYNILADCAMKKGDYSYTEEKYLDQTYRHNLLIRELKSLDGDIVCLQEVNPNYFNTLLKPEMEGLGYIGSMHKRCQDSFDEGEATFYKSSRFSLEEQKGYSLKDLADREVLAGGLSDEVQTAVRKYLDRADVLHLSRLRCLHTGKIITVGNIHVVWNNFKSPDVQCIQIASAVKEIVSKAGNDTSPFLFCGDFNSEITSPGYQLARDGYLSDTNIQKLQSLENLETTDGSKSLLNHLWRAFQHTASNLKSAYSTVQGQEPTLTSFTASMHSAVDYIFYNGNSLNVDGVLQVVHEQVIEKTCGMPTAQFPSDHVSLKAVFNFKE</sequence>
<dbReference type="InterPro" id="IPR005135">
    <property type="entry name" value="Endo/exonuclease/phosphatase"/>
</dbReference>
<gene>
    <name evidence="3" type="ORF">SNE40_018878</name>
</gene>
<dbReference type="Gene3D" id="3.60.10.10">
    <property type="entry name" value="Endonuclease/exonuclease/phosphatase"/>
    <property type="match status" value="1"/>
</dbReference>
<dbReference type="InterPro" id="IPR036691">
    <property type="entry name" value="Endo/exonu/phosph_ase_sf"/>
</dbReference>
<name>A0AAN8J653_PATCE</name>
<feature type="compositionally biased region" description="Polar residues" evidence="1">
    <location>
        <begin position="580"/>
        <end position="589"/>
    </location>
</feature>
<evidence type="ECO:0000313" key="3">
    <source>
        <dbReference type="EMBL" id="KAK6170497.1"/>
    </source>
</evidence>
<dbReference type="EMBL" id="JAZGQO010000014">
    <property type="protein sequence ID" value="KAK6170497.1"/>
    <property type="molecule type" value="Genomic_DNA"/>
</dbReference>
<accession>A0AAN8J653</accession>
<dbReference type="GO" id="GO:0000175">
    <property type="term" value="F:3'-5'-RNA exonuclease activity"/>
    <property type="evidence" value="ECO:0007669"/>
    <property type="project" value="TreeGrafter"/>
</dbReference>
<dbReference type="Pfam" id="PF03372">
    <property type="entry name" value="Exo_endo_phos"/>
    <property type="match status" value="1"/>
</dbReference>
<feature type="compositionally biased region" description="Low complexity" evidence="1">
    <location>
        <begin position="373"/>
        <end position="394"/>
    </location>
</feature>
<feature type="region of interest" description="Disordered" evidence="1">
    <location>
        <begin position="577"/>
        <end position="615"/>
    </location>
</feature>
<feature type="region of interest" description="Disordered" evidence="1">
    <location>
        <begin position="659"/>
        <end position="681"/>
    </location>
</feature>
<feature type="compositionally biased region" description="Basic and acidic residues" evidence="1">
    <location>
        <begin position="57"/>
        <end position="71"/>
    </location>
</feature>
<keyword evidence="4" id="KW-1185">Reference proteome</keyword>
<feature type="domain" description="Endonuclease/exonuclease/phosphatase" evidence="2">
    <location>
        <begin position="727"/>
        <end position="1038"/>
    </location>
</feature>
<evidence type="ECO:0000256" key="1">
    <source>
        <dbReference type="SAM" id="MobiDB-lite"/>
    </source>
</evidence>
<evidence type="ECO:0000313" key="4">
    <source>
        <dbReference type="Proteomes" id="UP001347796"/>
    </source>
</evidence>
<feature type="compositionally biased region" description="Basic and acidic residues" evidence="1">
    <location>
        <begin position="131"/>
        <end position="148"/>
    </location>
</feature>
<protein>
    <recommendedName>
        <fullName evidence="2">Endonuclease/exonuclease/phosphatase domain-containing protein</fullName>
    </recommendedName>
</protein>
<dbReference type="InterPro" id="IPR050410">
    <property type="entry name" value="CCR4/nocturin_mRNA_transcr"/>
</dbReference>
<feature type="compositionally biased region" description="Polar residues" evidence="1">
    <location>
        <begin position="311"/>
        <end position="325"/>
    </location>
</feature>
<proteinExistence type="predicted"/>
<feature type="compositionally biased region" description="Low complexity" evidence="1">
    <location>
        <begin position="464"/>
        <end position="479"/>
    </location>
</feature>
<feature type="compositionally biased region" description="Acidic residues" evidence="1">
    <location>
        <begin position="121"/>
        <end position="130"/>
    </location>
</feature>
<feature type="region of interest" description="Disordered" evidence="1">
    <location>
        <begin position="526"/>
        <end position="550"/>
    </location>
</feature>
<feature type="compositionally biased region" description="Low complexity" evidence="1">
    <location>
        <begin position="526"/>
        <end position="543"/>
    </location>
</feature>
<dbReference type="PANTHER" id="PTHR12121:SF98">
    <property type="entry name" value="ENDONUCLEASE_EXONUCLEASE_PHOSPHATASE DOMAIN-CONTAINING PROTEIN"/>
    <property type="match status" value="1"/>
</dbReference>
<reference evidence="3 4" key="1">
    <citation type="submission" date="2024-01" db="EMBL/GenBank/DDBJ databases">
        <title>The genome of the rayed Mediterranean limpet Patella caerulea (Linnaeus, 1758).</title>
        <authorList>
            <person name="Anh-Thu Weber A."/>
            <person name="Halstead-Nussloch G."/>
        </authorList>
    </citation>
    <scope>NUCLEOTIDE SEQUENCE [LARGE SCALE GENOMIC DNA]</scope>
    <source>
        <strain evidence="3">AATW-2023a</strain>
        <tissue evidence="3">Whole specimen</tissue>
    </source>
</reference>
<feature type="compositionally biased region" description="Basic residues" evidence="1">
    <location>
        <begin position="101"/>
        <end position="115"/>
    </location>
</feature>
<dbReference type="SUPFAM" id="SSF56219">
    <property type="entry name" value="DNase I-like"/>
    <property type="match status" value="1"/>
</dbReference>
<feature type="compositionally biased region" description="Basic and acidic residues" evidence="1">
    <location>
        <begin position="327"/>
        <end position="340"/>
    </location>
</feature>
<feature type="compositionally biased region" description="Low complexity" evidence="1">
    <location>
        <begin position="180"/>
        <end position="193"/>
    </location>
</feature>
<evidence type="ECO:0000259" key="2">
    <source>
        <dbReference type="Pfam" id="PF03372"/>
    </source>
</evidence>
<feature type="compositionally biased region" description="Polar residues" evidence="1">
    <location>
        <begin position="417"/>
        <end position="429"/>
    </location>
</feature>
<dbReference type="Proteomes" id="UP001347796">
    <property type="component" value="Unassembled WGS sequence"/>
</dbReference>